<feature type="transmembrane region" description="Helical" evidence="4">
    <location>
        <begin position="47"/>
        <end position="66"/>
    </location>
</feature>
<dbReference type="GO" id="GO:0046983">
    <property type="term" value="F:protein dimerization activity"/>
    <property type="evidence" value="ECO:0007669"/>
    <property type="project" value="InterPro"/>
</dbReference>
<dbReference type="InterPro" id="IPR050482">
    <property type="entry name" value="Sensor_HK_TwoCompSys"/>
</dbReference>
<evidence type="ECO:0000259" key="5">
    <source>
        <dbReference type="PROSITE" id="PS50109"/>
    </source>
</evidence>
<accession>A0A8J3K9W9</accession>
<dbReference type="Pfam" id="PF02518">
    <property type="entry name" value="HATPase_c"/>
    <property type="match status" value="1"/>
</dbReference>
<proteinExistence type="predicted"/>
<keyword evidence="4" id="KW-0812">Transmembrane</keyword>
<dbReference type="InterPro" id="IPR011712">
    <property type="entry name" value="Sig_transdc_His_kin_sub3_dim/P"/>
</dbReference>
<dbReference type="EMBL" id="BONH01000006">
    <property type="protein sequence ID" value="GIF96824.1"/>
    <property type="molecule type" value="Genomic_DNA"/>
</dbReference>
<comment type="caution">
    <text evidence="6">The sequence shown here is derived from an EMBL/GenBank/DDBJ whole genome shotgun (WGS) entry which is preliminary data.</text>
</comment>
<dbReference type="InterPro" id="IPR017205">
    <property type="entry name" value="Sig_transdc_His_kinase_ChrS"/>
</dbReference>
<keyword evidence="4" id="KW-0472">Membrane</keyword>
<dbReference type="CDD" id="cd16917">
    <property type="entry name" value="HATPase_UhpB-NarQ-NarX-like"/>
    <property type="match status" value="1"/>
</dbReference>
<dbReference type="Gene3D" id="3.30.565.10">
    <property type="entry name" value="Histidine kinase-like ATPase, C-terminal domain"/>
    <property type="match status" value="1"/>
</dbReference>
<keyword evidence="2 6" id="KW-0418">Kinase</keyword>
<name>A0A8J3K9W9_9ACTN</name>
<dbReference type="Proteomes" id="UP000659904">
    <property type="component" value="Unassembled WGS sequence"/>
</dbReference>
<dbReference type="PANTHER" id="PTHR24421">
    <property type="entry name" value="NITRATE/NITRITE SENSOR PROTEIN NARX-RELATED"/>
    <property type="match status" value="1"/>
</dbReference>
<dbReference type="InterPro" id="IPR003594">
    <property type="entry name" value="HATPase_dom"/>
</dbReference>
<feature type="transmembrane region" description="Helical" evidence="4">
    <location>
        <begin position="20"/>
        <end position="40"/>
    </location>
</feature>
<dbReference type="SMART" id="SM00387">
    <property type="entry name" value="HATPase_c"/>
    <property type="match status" value="1"/>
</dbReference>
<dbReference type="GO" id="GO:0016020">
    <property type="term" value="C:membrane"/>
    <property type="evidence" value="ECO:0007669"/>
    <property type="project" value="InterPro"/>
</dbReference>
<dbReference type="PANTHER" id="PTHR24421:SF62">
    <property type="entry name" value="SENSORY TRANSDUCTION HISTIDINE KINASE"/>
    <property type="match status" value="1"/>
</dbReference>
<dbReference type="GO" id="GO:0000155">
    <property type="term" value="F:phosphorelay sensor kinase activity"/>
    <property type="evidence" value="ECO:0007669"/>
    <property type="project" value="InterPro"/>
</dbReference>
<evidence type="ECO:0000256" key="2">
    <source>
        <dbReference type="ARBA" id="ARBA00022777"/>
    </source>
</evidence>
<protein>
    <submittedName>
        <fullName evidence="6">Two-component sensor histidine kinase</fullName>
    </submittedName>
</protein>
<feature type="domain" description="Histidine kinase" evidence="5">
    <location>
        <begin position="317"/>
        <end position="402"/>
    </location>
</feature>
<keyword evidence="1" id="KW-0808">Transferase</keyword>
<evidence type="ECO:0000313" key="6">
    <source>
        <dbReference type="EMBL" id="GIF96824.1"/>
    </source>
</evidence>
<dbReference type="InterPro" id="IPR036890">
    <property type="entry name" value="HATPase_C_sf"/>
</dbReference>
<feature type="transmembrane region" description="Helical" evidence="4">
    <location>
        <begin position="86"/>
        <end position="113"/>
    </location>
</feature>
<dbReference type="SUPFAM" id="SSF55874">
    <property type="entry name" value="ATPase domain of HSP90 chaperone/DNA topoisomerase II/histidine kinase"/>
    <property type="match status" value="1"/>
</dbReference>
<evidence type="ECO:0000313" key="7">
    <source>
        <dbReference type="Proteomes" id="UP000659904"/>
    </source>
</evidence>
<keyword evidence="7" id="KW-1185">Reference proteome</keyword>
<evidence type="ECO:0000256" key="4">
    <source>
        <dbReference type="SAM" id="Phobius"/>
    </source>
</evidence>
<keyword evidence="3" id="KW-0902">Two-component regulatory system</keyword>
<evidence type="ECO:0000256" key="3">
    <source>
        <dbReference type="ARBA" id="ARBA00023012"/>
    </source>
</evidence>
<dbReference type="Gene3D" id="1.20.5.1930">
    <property type="match status" value="1"/>
</dbReference>
<dbReference type="RefSeq" id="WP_120319729.1">
    <property type="nucleotide sequence ID" value="NZ_BONH01000006.1"/>
</dbReference>
<sequence length="402" mass="42501">MRPGPVVPPTAGPCPRTRRWLWRWDMYLVTCLAVVAVSVARHTEIDAAPRAVALTCIVIMVLSWAVGRRTAPVDDDHDHETVGGRWYVAFLIVLFVVAVAADDMSTFTLFALCPMVFLCLSQRPALLAVAVLNLAPLPINLLRGVDLAATRTGVAISVLGLTFSMLIGTTIDRVTRQNAERGQLIQDLEATRAEVSALSHEAGVAAERARLAADIHDTLAQGFTSIVTLLQAAESELDTDRVAADRHLALAVRTARDNLAEARAMVTVLTPAELRTAKLADVVARQVARLADDTGAATSCTVENLPPALPTAVEVVLIRALQESLANIRKHAGATTVTVDLIGAADTVTLTVSDDGAGFDPATVADGYGLRGMLARAEQVAGKLTVHSAPGLGTTLTLELPA</sequence>
<organism evidence="6 7">
    <name type="scientific">Catellatospora citrea</name>
    <dbReference type="NCBI Taxonomy" id="53366"/>
    <lineage>
        <taxon>Bacteria</taxon>
        <taxon>Bacillati</taxon>
        <taxon>Actinomycetota</taxon>
        <taxon>Actinomycetes</taxon>
        <taxon>Micromonosporales</taxon>
        <taxon>Micromonosporaceae</taxon>
        <taxon>Catellatospora</taxon>
    </lineage>
</organism>
<evidence type="ECO:0000256" key="1">
    <source>
        <dbReference type="ARBA" id="ARBA00022679"/>
    </source>
</evidence>
<dbReference type="PROSITE" id="PS50109">
    <property type="entry name" value="HIS_KIN"/>
    <property type="match status" value="1"/>
</dbReference>
<feature type="transmembrane region" description="Helical" evidence="4">
    <location>
        <begin position="154"/>
        <end position="171"/>
    </location>
</feature>
<dbReference type="AlphaFoldDB" id="A0A8J3K9W9"/>
<reference evidence="6 7" key="1">
    <citation type="submission" date="2021-01" db="EMBL/GenBank/DDBJ databases">
        <title>Whole genome shotgun sequence of Catellatospora citrea NBRC 14495.</title>
        <authorList>
            <person name="Komaki H."/>
            <person name="Tamura T."/>
        </authorList>
    </citation>
    <scope>NUCLEOTIDE SEQUENCE [LARGE SCALE GENOMIC DNA]</scope>
    <source>
        <strain evidence="6 7">NBRC 14495</strain>
    </source>
</reference>
<gene>
    <name evidence="6" type="ORF">Cci01nite_19180</name>
</gene>
<dbReference type="PIRSF" id="PIRSF037434">
    <property type="entry name" value="STHK_ChrS"/>
    <property type="match status" value="1"/>
</dbReference>
<keyword evidence="4" id="KW-1133">Transmembrane helix</keyword>
<dbReference type="InterPro" id="IPR005467">
    <property type="entry name" value="His_kinase_dom"/>
</dbReference>
<dbReference type="Pfam" id="PF07730">
    <property type="entry name" value="HisKA_3"/>
    <property type="match status" value="1"/>
</dbReference>